<evidence type="ECO:0000313" key="10">
    <source>
        <dbReference type="Proteomes" id="UP001217582"/>
    </source>
</evidence>
<dbReference type="PROSITE" id="PS50192">
    <property type="entry name" value="T_SNARE"/>
    <property type="match status" value="1"/>
</dbReference>
<proteinExistence type="inferred from homology"/>
<comment type="subcellular location">
    <subcellularLocation>
        <location evidence="1">Membrane</location>
        <topology evidence="1">Single-pass type IV membrane protein</topology>
    </subcellularLocation>
</comment>
<dbReference type="PANTHER" id="PTHR19957:SF3">
    <property type="entry name" value="SYNTAXIN-5"/>
    <property type="match status" value="1"/>
</dbReference>
<dbReference type="InterPro" id="IPR045242">
    <property type="entry name" value="Syntaxin"/>
</dbReference>
<evidence type="ECO:0000256" key="3">
    <source>
        <dbReference type="ARBA" id="ARBA00022448"/>
    </source>
</evidence>
<dbReference type="PANTHER" id="PTHR19957">
    <property type="entry name" value="SYNTAXIN"/>
    <property type="match status" value="1"/>
</dbReference>
<evidence type="ECO:0000256" key="1">
    <source>
        <dbReference type="ARBA" id="ARBA00004211"/>
    </source>
</evidence>
<name>A0AAJ5YYR8_9BASI</name>
<dbReference type="SMART" id="SM00397">
    <property type="entry name" value="t_SNARE"/>
    <property type="match status" value="1"/>
</dbReference>
<dbReference type="GO" id="GO:0005484">
    <property type="term" value="F:SNAP receptor activity"/>
    <property type="evidence" value="ECO:0007669"/>
    <property type="project" value="InterPro"/>
</dbReference>
<gene>
    <name evidence="9" type="primary">sed5</name>
    <name evidence="9" type="ORF">MARU1_001424</name>
</gene>
<dbReference type="InterPro" id="IPR021538">
    <property type="entry name" value="Syntaxin-5_N"/>
</dbReference>
<feature type="domain" description="T-SNARE coiled-coil homology" evidence="8">
    <location>
        <begin position="245"/>
        <end position="307"/>
    </location>
</feature>
<dbReference type="CDD" id="cd15844">
    <property type="entry name" value="SNARE_syntaxin5"/>
    <property type="match status" value="1"/>
</dbReference>
<evidence type="ECO:0000256" key="6">
    <source>
        <dbReference type="ARBA" id="ARBA00023054"/>
    </source>
</evidence>
<dbReference type="AlphaFoldDB" id="A0AAJ5YYR8"/>
<dbReference type="Pfam" id="PF11416">
    <property type="entry name" value="Syntaxin-5_N"/>
    <property type="match status" value="1"/>
</dbReference>
<reference evidence="9 10" key="1">
    <citation type="submission" date="2023-03" db="EMBL/GenBank/DDBJ databases">
        <title>Mating type loci evolution in Malassezia.</title>
        <authorList>
            <person name="Coelho M.A."/>
        </authorList>
    </citation>
    <scope>NUCLEOTIDE SEQUENCE [LARGE SCALE GENOMIC DNA]</scope>
    <source>
        <strain evidence="9 10">CBS 13387</strain>
    </source>
</reference>
<sequence length="350" mass="39004">MAFPAGSAYALSVKDRTVEFQSILTKYAGSAPASTTASQARPTAAHAEFSRRAQAISHDLSQTTAKLDRLSQLARRKTLFDDRPVEISELTYIIKHDIAGLNRQLAELQQYSMARGSRPSRADEHRGNVVTMLQSSLANTTTNFQDILEVRTQNMKASKDRSEQFFQGAVSPAMEQQRSKSPLYTLARGPEPVAKLHHRGTPSQQALPDDETHATDKGFLALDMMETGGMQQQQLLLNEFEDQQSSYLQQRSSAIESIESTISELGQIFGQLAHMVAQQGEMVQRIDDDVMHVSDNVEGARRELLKYYTSIANNRWLMLKIFGVLIVFFLRTYATTHASVHPGLLSLPST</sequence>
<evidence type="ECO:0000313" key="9">
    <source>
        <dbReference type="EMBL" id="WFD15406.1"/>
    </source>
</evidence>
<dbReference type="InterPro" id="IPR000727">
    <property type="entry name" value="T_SNARE_dom"/>
</dbReference>
<dbReference type="GO" id="GO:0000149">
    <property type="term" value="F:SNARE binding"/>
    <property type="evidence" value="ECO:0007669"/>
    <property type="project" value="TreeGrafter"/>
</dbReference>
<keyword evidence="3" id="KW-0813">Transport</keyword>
<protein>
    <submittedName>
        <fullName evidence="9">Integral membrane protein SED5</fullName>
    </submittedName>
</protein>
<dbReference type="Proteomes" id="UP001217582">
    <property type="component" value="Chromosome 3"/>
</dbReference>
<dbReference type="GO" id="GO:0006888">
    <property type="term" value="P:endoplasmic reticulum to Golgi vesicle-mediated transport"/>
    <property type="evidence" value="ECO:0007669"/>
    <property type="project" value="TreeGrafter"/>
</dbReference>
<evidence type="ECO:0000256" key="7">
    <source>
        <dbReference type="ARBA" id="ARBA00023136"/>
    </source>
</evidence>
<dbReference type="GO" id="GO:0000139">
    <property type="term" value="C:Golgi membrane"/>
    <property type="evidence" value="ECO:0007669"/>
    <property type="project" value="TreeGrafter"/>
</dbReference>
<dbReference type="EMBL" id="CP119918">
    <property type="protein sequence ID" value="WFD15406.1"/>
    <property type="molecule type" value="Genomic_DNA"/>
</dbReference>
<dbReference type="GO" id="GO:0006906">
    <property type="term" value="P:vesicle fusion"/>
    <property type="evidence" value="ECO:0007669"/>
    <property type="project" value="TreeGrafter"/>
</dbReference>
<accession>A0AAJ5YYR8</accession>
<dbReference type="Gene3D" id="1.20.58.70">
    <property type="match status" value="1"/>
</dbReference>
<dbReference type="PROSITE" id="PS00914">
    <property type="entry name" value="SYNTAXIN"/>
    <property type="match status" value="1"/>
</dbReference>
<dbReference type="GO" id="GO:0006886">
    <property type="term" value="P:intracellular protein transport"/>
    <property type="evidence" value="ECO:0007669"/>
    <property type="project" value="InterPro"/>
</dbReference>
<comment type="similarity">
    <text evidence="2">Belongs to the syntaxin family.</text>
</comment>
<evidence type="ECO:0000256" key="4">
    <source>
        <dbReference type="ARBA" id="ARBA00022692"/>
    </source>
</evidence>
<dbReference type="GO" id="GO:0048278">
    <property type="term" value="P:vesicle docking"/>
    <property type="evidence" value="ECO:0007669"/>
    <property type="project" value="TreeGrafter"/>
</dbReference>
<dbReference type="InterPro" id="IPR006012">
    <property type="entry name" value="Syntaxin/epimorphin_CS"/>
</dbReference>
<keyword evidence="5" id="KW-1133">Transmembrane helix</keyword>
<organism evidence="9 10">
    <name type="scientific">Malassezia arunalokei</name>
    <dbReference type="NCBI Taxonomy" id="1514897"/>
    <lineage>
        <taxon>Eukaryota</taxon>
        <taxon>Fungi</taxon>
        <taxon>Dikarya</taxon>
        <taxon>Basidiomycota</taxon>
        <taxon>Ustilaginomycotina</taxon>
        <taxon>Malasseziomycetes</taxon>
        <taxon>Malasseziales</taxon>
        <taxon>Malasseziaceae</taxon>
        <taxon>Malassezia</taxon>
    </lineage>
</organism>
<keyword evidence="10" id="KW-1185">Reference proteome</keyword>
<keyword evidence="4" id="KW-0812">Transmembrane</keyword>
<keyword evidence="6" id="KW-0175">Coiled coil</keyword>
<dbReference type="SUPFAM" id="SSF47661">
    <property type="entry name" value="t-snare proteins"/>
    <property type="match status" value="1"/>
</dbReference>
<dbReference type="InterPro" id="IPR010989">
    <property type="entry name" value="SNARE"/>
</dbReference>
<dbReference type="GO" id="GO:0031201">
    <property type="term" value="C:SNARE complex"/>
    <property type="evidence" value="ECO:0007669"/>
    <property type="project" value="TreeGrafter"/>
</dbReference>
<keyword evidence="7" id="KW-0472">Membrane</keyword>
<evidence type="ECO:0000256" key="2">
    <source>
        <dbReference type="ARBA" id="ARBA00009063"/>
    </source>
</evidence>
<evidence type="ECO:0000259" key="8">
    <source>
        <dbReference type="PROSITE" id="PS50192"/>
    </source>
</evidence>
<evidence type="ECO:0000256" key="5">
    <source>
        <dbReference type="ARBA" id="ARBA00022989"/>
    </source>
</evidence>
<dbReference type="Pfam" id="PF05739">
    <property type="entry name" value="SNARE"/>
    <property type="match status" value="1"/>
</dbReference>